<organism evidence="2 3">
    <name type="scientific">Microlunatus ginsengisoli</name>
    <dbReference type="NCBI Taxonomy" id="363863"/>
    <lineage>
        <taxon>Bacteria</taxon>
        <taxon>Bacillati</taxon>
        <taxon>Actinomycetota</taxon>
        <taxon>Actinomycetes</taxon>
        <taxon>Propionibacteriales</taxon>
        <taxon>Propionibacteriaceae</taxon>
        <taxon>Microlunatus</taxon>
    </lineage>
</organism>
<accession>A0ABP6ZXZ6</accession>
<dbReference type="Proteomes" id="UP001501490">
    <property type="component" value="Unassembled WGS sequence"/>
</dbReference>
<proteinExistence type="predicted"/>
<evidence type="ECO:0000313" key="2">
    <source>
        <dbReference type="EMBL" id="GAA3618215.1"/>
    </source>
</evidence>
<dbReference type="EMBL" id="BAABAB010000014">
    <property type="protein sequence ID" value="GAA3618215.1"/>
    <property type="molecule type" value="Genomic_DNA"/>
</dbReference>
<evidence type="ECO:0000256" key="1">
    <source>
        <dbReference type="SAM" id="MobiDB-lite"/>
    </source>
</evidence>
<comment type="caution">
    <text evidence="2">The sequence shown here is derived from an EMBL/GenBank/DDBJ whole genome shotgun (WGS) entry which is preliminary data.</text>
</comment>
<name>A0ABP6ZXZ6_9ACTN</name>
<evidence type="ECO:0000313" key="3">
    <source>
        <dbReference type="Proteomes" id="UP001501490"/>
    </source>
</evidence>
<reference evidence="3" key="1">
    <citation type="journal article" date="2019" name="Int. J. Syst. Evol. Microbiol.">
        <title>The Global Catalogue of Microorganisms (GCM) 10K type strain sequencing project: providing services to taxonomists for standard genome sequencing and annotation.</title>
        <authorList>
            <consortium name="The Broad Institute Genomics Platform"/>
            <consortium name="The Broad Institute Genome Sequencing Center for Infectious Disease"/>
            <person name="Wu L."/>
            <person name="Ma J."/>
        </authorList>
    </citation>
    <scope>NUCLEOTIDE SEQUENCE [LARGE SCALE GENOMIC DNA]</scope>
    <source>
        <strain evidence="3">JCM 16929</strain>
    </source>
</reference>
<sequence length="120" mass="12909">MHLGSPTAARIPHRNSDPLEHFGSAVGDPATYEGSEIRRDLASDPLLHLGSPTATRIPYRNPDPLPQLGSPMTTRIRCRGSGGVQRIRDPGGHAGLKRIKTALHRTDSRVARCCNASGLL</sequence>
<protein>
    <submittedName>
        <fullName evidence="2">Uncharacterized protein</fullName>
    </submittedName>
</protein>
<keyword evidence="3" id="KW-1185">Reference proteome</keyword>
<feature type="region of interest" description="Disordered" evidence="1">
    <location>
        <begin position="1"/>
        <end position="73"/>
    </location>
</feature>
<gene>
    <name evidence="2" type="ORF">GCM10022236_20640</name>
</gene>